<dbReference type="InterPro" id="IPR003594">
    <property type="entry name" value="HATPase_dom"/>
</dbReference>
<dbReference type="InterPro" id="IPR013656">
    <property type="entry name" value="PAS_4"/>
</dbReference>
<feature type="domain" description="PAS" evidence="5">
    <location>
        <begin position="330"/>
        <end position="401"/>
    </location>
</feature>
<gene>
    <name evidence="7" type="ORF">AA314_09809</name>
    <name evidence="8" type="ORF">ATI61_107613</name>
</gene>
<feature type="domain" description="Histidine kinase" evidence="4">
    <location>
        <begin position="642"/>
        <end position="859"/>
    </location>
</feature>
<proteinExistence type="predicted"/>
<dbReference type="RefSeq" id="WP_075336084.1">
    <property type="nucleotide sequence ID" value="NZ_CP011509.1"/>
</dbReference>
<dbReference type="Proteomes" id="UP000035579">
    <property type="component" value="Chromosome"/>
</dbReference>
<accession>A0AAC8QIJ1</accession>
<dbReference type="InterPro" id="IPR035965">
    <property type="entry name" value="PAS-like_dom_sf"/>
</dbReference>
<dbReference type="Pfam" id="PF13185">
    <property type="entry name" value="GAF_2"/>
    <property type="match status" value="1"/>
</dbReference>
<dbReference type="EMBL" id="CP011509">
    <property type="protein sequence ID" value="AKJ08183.1"/>
    <property type="molecule type" value="Genomic_DNA"/>
</dbReference>
<evidence type="ECO:0000256" key="1">
    <source>
        <dbReference type="ARBA" id="ARBA00000085"/>
    </source>
</evidence>
<keyword evidence="3" id="KW-0597">Phosphoprotein</keyword>
<organism evidence="7 9">
    <name type="scientific">Archangium gephyra</name>
    <dbReference type="NCBI Taxonomy" id="48"/>
    <lineage>
        <taxon>Bacteria</taxon>
        <taxon>Pseudomonadati</taxon>
        <taxon>Myxococcota</taxon>
        <taxon>Myxococcia</taxon>
        <taxon>Myxococcales</taxon>
        <taxon>Cystobacterineae</taxon>
        <taxon>Archangiaceae</taxon>
        <taxon>Archangium</taxon>
    </lineage>
</organism>
<dbReference type="InterPro" id="IPR005467">
    <property type="entry name" value="His_kinase_dom"/>
</dbReference>
<protein>
    <recommendedName>
        <fullName evidence="2">histidine kinase</fullName>
        <ecNumber evidence="2">2.7.13.3</ecNumber>
    </recommendedName>
</protein>
<keyword evidence="10" id="KW-1185">Reference proteome</keyword>
<dbReference type="InterPro" id="IPR029016">
    <property type="entry name" value="GAF-like_dom_sf"/>
</dbReference>
<dbReference type="InterPro" id="IPR000014">
    <property type="entry name" value="PAS"/>
</dbReference>
<dbReference type="SUPFAM" id="SSF55785">
    <property type="entry name" value="PYP-like sensor domain (PAS domain)"/>
    <property type="match status" value="2"/>
</dbReference>
<evidence type="ECO:0000256" key="3">
    <source>
        <dbReference type="ARBA" id="ARBA00022553"/>
    </source>
</evidence>
<dbReference type="Gene3D" id="3.30.450.40">
    <property type="match status" value="2"/>
</dbReference>
<dbReference type="Pfam" id="PF08448">
    <property type="entry name" value="PAS_4"/>
    <property type="match status" value="2"/>
</dbReference>
<dbReference type="InterPro" id="IPR003661">
    <property type="entry name" value="HisK_dim/P_dom"/>
</dbReference>
<dbReference type="PROSITE" id="PS50112">
    <property type="entry name" value="PAS"/>
    <property type="match status" value="1"/>
</dbReference>
<dbReference type="SMART" id="SM00065">
    <property type="entry name" value="GAF"/>
    <property type="match status" value="2"/>
</dbReference>
<dbReference type="NCBIfam" id="TIGR00229">
    <property type="entry name" value="sensory_box"/>
    <property type="match status" value="2"/>
</dbReference>
<dbReference type="SUPFAM" id="SSF55874">
    <property type="entry name" value="ATPase domain of HSP90 chaperone/DNA topoisomerase II/histidine kinase"/>
    <property type="match status" value="1"/>
</dbReference>
<dbReference type="CDD" id="cd00082">
    <property type="entry name" value="HisKA"/>
    <property type="match status" value="1"/>
</dbReference>
<evidence type="ECO:0000259" key="6">
    <source>
        <dbReference type="PROSITE" id="PS50113"/>
    </source>
</evidence>
<dbReference type="Pfam" id="PF02518">
    <property type="entry name" value="HATPase_c"/>
    <property type="match status" value="1"/>
</dbReference>
<dbReference type="InterPro" id="IPR004358">
    <property type="entry name" value="Sig_transdc_His_kin-like_C"/>
</dbReference>
<dbReference type="Pfam" id="PF00512">
    <property type="entry name" value="HisKA"/>
    <property type="match status" value="1"/>
</dbReference>
<dbReference type="SMART" id="SM00387">
    <property type="entry name" value="HATPase_c"/>
    <property type="match status" value="1"/>
</dbReference>
<comment type="catalytic activity">
    <reaction evidence="1">
        <text>ATP + protein L-histidine = ADP + protein N-phospho-L-histidine.</text>
        <dbReference type="EC" id="2.7.13.3"/>
    </reaction>
</comment>
<dbReference type="PRINTS" id="PR00344">
    <property type="entry name" value="BCTRLSENSOR"/>
</dbReference>
<dbReference type="SUPFAM" id="SSF47384">
    <property type="entry name" value="Homodimeric domain of signal transducing histidine kinase"/>
    <property type="match status" value="1"/>
</dbReference>
<dbReference type="AlphaFoldDB" id="A0AAC8QIJ1"/>
<evidence type="ECO:0000256" key="2">
    <source>
        <dbReference type="ARBA" id="ARBA00012438"/>
    </source>
</evidence>
<dbReference type="PROSITE" id="PS50109">
    <property type="entry name" value="HIS_KIN"/>
    <property type="match status" value="1"/>
</dbReference>
<keyword evidence="7" id="KW-0808">Transferase</keyword>
<evidence type="ECO:0000313" key="8">
    <source>
        <dbReference type="EMBL" id="REG29916.1"/>
    </source>
</evidence>
<dbReference type="EC" id="2.7.13.3" evidence="2"/>
<evidence type="ECO:0000259" key="5">
    <source>
        <dbReference type="PROSITE" id="PS50112"/>
    </source>
</evidence>
<dbReference type="KEGG" id="age:AA314_09809"/>
<dbReference type="PANTHER" id="PTHR43547">
    <property type="entry name" value="TWO-COMPONENT HISTIDINE KINASE"/>
    <property type="match status" value="1"/>
</dbReference>
<dbReference type="PANTHER" id="PTHR43547:SF2">
    <property type="entry name" value="HYBRID SIGNAL TRANSDUCTION HISTIDINE KINASE C"/>
    <property type="match status" value="1"/>
</dbReference>
<keyword evidence="7" id="KW-0418">Kinase</keyword>
<dbReference type="PROSITE" id="PS50113">
    <property type="entry name" value="PAC"/>
    <property type="match status" value="1"/>
</dbReference>
<sequence>MSHLDRPGPPEAAALLAEREHLRALLRLMPVGVYIVDQQGRPLESNPVAENIWGGPLPRVGLEGYGIYEGYWPGSGRRLEPHEWALARTLRDGHPVVNEEVEILAFNGARRTVLHSTTALKDPQGTIVGAVAVKVDITTRRQAEHAEAFLTEATRLLVESLDWESTLQAVARLATRQLADFCIIDVVGEDGELHRLVAAAREPAHQPLMTEVLRFPPKVGSPSPLSRVFLEGRPLLLPDITPEVLGAMARSPEHLQAMEQLGPCACMAVPLSVGTRRVGLLNFILATPGRSYTERELTYAEELARRVAFVVEHARLFREAQGALRARDTTLALLEAFLAASPVGMGFVDRQLHYVLVNPVLAAMNGKPPEAHLGRAVREVLPEPEEVTFVERLLHEVMERGEPMMNRNALIPARPGLPPRAVHSSFFPVKVDGETLGVGLTVLDITEHKQVEEGLRFLAEATTRLSTSLDPRTTMESTVRVLAEHLADYCMLDVRSEDGKRLERVAAAARRADTQRVLEEARRLSAAPHPDSPTWRVLESGRAMLVAEVGDTLLEDETLDVRFRATLARLRPRSVMFVPLIARERTLGVLTVVSQDETRRYTERDLAFVEDLAWRAALAMDNARLFHQAEQAVEARDEFVAIATHELRTPLSALSLQLTALQRAVDAGRMPTEDKLRQSLVTARRQTERLEQLIKHLLDVSRISTGRLELELEEVDLAQLVHWVVVRFEEKLAEAGCTPVVRTDAPVVAKVDRLRVEQVVMNLLSNAMKYAAGQPVELHVERREGTAVLGVRDFGPGITPEVQARIFERYQRATGKHARESLGLGLYVARQIARAHGGELKVESTPGQGAHFLLHLPLG</sequence>
<dbReference type="Proteomes" id="UP000256345">
    <property type="component" value="Unassembled WGS sequence"/>
</dbReference>
<dbReference type="InterPro" id="IPR036097">
    <property type="entry name" value="HisK_dim/P_sf"/>
</dbReference>
<dbReference type="Gene3D" id="3.30.450.20">
    <property type="entry name" value="PAS domain"/>
    <property type="match status" value="2"/>
</dbReference>
<name>A0AAC8QIJ1_9BACT</name>
<dbReference type="Gene3D" id="1.10.287.130">
    <property type="match status" value="1"/>
</dbReference>
<dbReference type="EMBL" id="QUMU01000007">
    <property type="protein sequence ID" value="REG29916.1"/>
    <property type="molecule type" value="Genomic_DNA"/>
</dbReference>
<dbReference type="Gene3D" id="3.30.565.10">
    <property type="entry name" value="Histidine kinase-like ATPase, C-terminal domain"/>
    <property type="match status" value="1"/>
</dbReference>
<dbReference type="GO" id="GO:0000155">
    <property type="term" value="F:phosphorelay sensor kinase activity"/>
    <property type="evidence" value="ECO:0007669"/>
    <property type="project" value="InterPro"/>
</dbReference>
<dbReference type="InterPro" id="IPR036890">
    <property type="entry name" value="HATPase_C_sf"/>
</dbReference>
<dbReference type="SUPFAM" id="SSF55781">
    <property type="entry name" value="GAF domain-like"/>
    <property type="match status" value="2"/>
</dbReference>
<dbReference type="SMART" id="SM00091">
    <property type="entry name" value="PAS"/>
    <property type="match status" value="2"/>
</dbReference>
<dbReference type="CDD" id="cd00075">
    <property type="entry name" value="HATPase"/>
    <property type="match status" value="1"/>
</dbReference>
<dbReference type="SMART" id="SM00388">
    <property type="entry name" value="HisKA"/>
    <property type="match status" value="1"/>
</dbReference>
<dbReference type="CDD" id="cd00130">
    <property type="entry name" value="PAS"/>
    <property type="match status" value="1"/>
</dbReference>
<feature type="domain" description="PAC" evidence="6">
    <location>
        <begin position="97"/>
        <end position="149"/>
    </location>
</feature>
<reference evidence="8 10" key="2">
    <citation type="submission" date="2018-08" db="EMBL/GenBank/DDBJ databases">
        <title>Genomic Encyclopedia of Archaeal and Bacterial Type Strains, Phase II (KMG-II): from individual species to whole genera.</title>
        <authorList>
            <person name="Goeker M."/>
        </authorList>
    </citation>
    <scope>NUCLEOTIDE SEQUENCE [LARGE SCALE GENOMIC DNA]</scope>
    <source>
        <strain evidence="8 10">DSM 2261</strain>
    </source>
</reference>
<evidence type="ECO:0000313" key="7">
    <source>
        <dbReference type="EMBL" id="AKJ08183.1"/>
    </source>
</evidence>
<evidence type="ECO:0000313" key="10">
    <source>
        <dbReference type="Proteomes" id="UP000256345"/>
    </source>
</evidence>
<dbReference type="InterPro" id="IPR003018">
    <property type="entry name" value="GAF"/>
</dbReference>
<reference evidence="7 9" key="1">
    <citation type="submission" date="2015-05" db="EMBL/GenBank/DDBJ databases">
        <title>Genome assembly of Archangium gephyra DSM 2261.</title>
        <authorList>
            <person name="Sharma G."/>
            <person name="Subramanian S."/>
        </authorList>
    </citation>
    <scope>NUCLEOTIDE SEQUENCE [LARGE SCALE GENOMIC DNA]</scope>
    <source>
        <strain evidence="7 9">DSM 2261</strain>
    </source>
</reference>
<dbReference type="Pfam" id="PF01590">
    <property type="entry name" value="GAF"/>
    <property type="match status" value="1"/>
</dbReference>
<evidence type="ECO:0000259" key="4">
    <source>
        <dbReference type="PROSITE" id="PS50109"/>
    </source>
</evidence>
<dbReference type="InterPro" id="IPR000700">
    <property type="entry name" value="PAS-assoc_C"/>
</dbReference>
<evidence type="ECO:0000313" key="9">
    <source>
        <dbReference type="Proteomes" id="UP000035579"/>
    </source>
</evidence>